<evidence type="ECO:0000313" key="2">
    <source>
        <dbReference type="Proteomes" id="UP000009183"/>
    </source>
</evidence>
<organism evidence="1 2">
    <name type="scientific">Vitis vinifera</name>
    <name type="common">Grape</name>
    <dbReference type="NCBI Taxonomy" id="29760"/>
    <lineage>
        <taxon>Eukaryota</taxon>
        <taxon>Viridiplantae</taxon>
        <taxon>Streptophyta</taxon>
        <taxon>Embryophyta</taxon>
        <taxon>Tracheophyta</taxon>
        <taxon>Spermatophyta</taxon>
        <taxon>Magnoliopsida</taxon>
        <taxon>eudicotyledons</taxon>
        <taxon>Gunneridae</taxon>
        <taxon>Pentapetalae</taxon>
        <taxon>rosids</taxon>
        <taxon>Vitales</taxon>
        <taxon>Vitaceae</taxon>
        <taxon>Viteae</taxon>
        <taxon>Vitis</taxon>
    </lineage>
</organism>
<dbReference type="EMBL" id="FN594964">
    <property type="protein sequence ID" value="CCB44644.1"/>
    <property type="molecule type" value="Genomic_DNA"/>
</dbReference>
<evidence type="ECO:0000313" key="1">
    <source>
        <dbReference type="EMBL" id="CCB44644.1"/>
    </source>
</evidence>
<dbReference type="HOGENOM" id="CLU_3369458_0_0_1"/>
<keyword evidence="2" id="KW-1185">Reference proteome</keyword>
<sequence length="35" mass="4316">MELVKVALRLDKLKFLLLDNHFTFEEVQRKRNWKG</sequence>
<name>F6GXF8_VITVI</name>
<reference evidence="2" key="1">
    <citation type="journal article" date="2007" name="Nature">
        <title>The grapevine genome sequence suggests ancestral hexaploidization in major angiosperm phyla.</title>
        <authorList>
            <consortium name="The French-Italian Public Consortium for Grapevine Genome Characterization."/>
            <person name="Jaillon O."/>
            <person name="Aury J.-M."/>
            <person name="Noel B."/>
            <person name="Policriti A."/>
            <person name="Clepet C."/>
            <person name="Casagrande A."/>
            <person name="Choisne N."/>
            <person name="Aubourg S."/>
            <person name="Vitulo N."/>
            <person name="Jubin C."/>
            <person name="Vezzi A."/>
            <person name="Legeai F."/>
            <person name="Hugueney P."/>
            <person name="Dasilva C."/>
            <person name="Horner D."/>
            <person name="Mica E."/>
            <person name="Jublot D."/>
            <person name="Poulain J."/>
            <person name="Bruyere C."/>
            <person name="Billault A."/>
            <person name="Segurens B."/>
            <person name="Gouyvenoux M."/>
            <person name="Ugarte E."/>
            <person name="Cattonaro F."/>
            <person name="Anthouard V."/>
            <person name="Vico V."/>
            <person name="Del Fabbro C."/>
            <person name="Alaux M."/>
            <person name="Di Gaspero G."/>
            <person name="Dumas V."/>
            <person name="Felice N."/>
            <person name="Paillard S."/>
            <person name="Juman I."/>
            <person name="Moroldo M."/>
            <person name="Scalabrin S."/>
            <person name="Canaguier A."/>
            <person name="Le Clainche I."/>
            <person name="Malacrida G."/>
            <person name="Durand E."/>
            <person name="Pesole G."/>
            <person name="Laucou V."/>
            <person name="Chatelet P."/>
            <person name="Merdinoglu D."/>
            <person name="Delledonne M."/>
            <person name="Pezzotti M."/>
            <person name="Lecharny A."/>
            <person name="Scarpelli C."/>
            <person name="Artiguenave F."/>
            <person name="Pe M.E."/>
            <person name="Valle G."/>
            <person name="Morgante M."/>
            <person name="Caboche M."/>
            <person name="Adam-Blondon A.-F."/>
            <person name="Weissenbach J."/>
            <person name="Quetier F."/>
            <person name="Wincker P."/>
        </authorList>
    </citation>
    <scope>NUCLEOTIDE SEQUENCE [LARGE SCALE GENOMIC DNA]</scope>
    <source>
        <strain evidence="2">cv. Pinot noir / PN40024</strain>
    </source>
</reference>
<proteinExistence type="predicted"/>
<gene>
    <name evidence="1" type="ordered locus">VIT_11s0052g01050</name>
</gene>
<dbReference type="AlphaFoldDB" id="F6GXF8"/>
<dbReference type="Proteomes" id="UP000009183">
    <property type="component" value="Chromosome 11"/>
</dbReference>
<protein>
    <submittedName>
        <fullName evidence="1">Uncharacterized protein</fullName>
    </submittedName>
</protein>
<dbReference type="InParanoid" id="F6GXF8"/>
<dbReference type="PaxDb" id="29760-VIT_11s0052g01050.t01"/>
<accession>F6GXF8</accession>